<evidence type="ECO:0000256" key="1">
    <source>
        <dbReference type="SAM" id="MobiDB-lite"/>
    </source>
</evidence>
<organism evidence="2 3">
    <name type="scientific">Ziziphus jujuba</name>
    <name type="common">Chinese jujube</name>
    <name type="synonym">Ziziphus sativa</name>
    <dbReference type="NCBI Taxonomy" id="326968"/>
    <lineage>
        <taxon>Eukaryota</taxon>
        <taxon>Viridiplantae</taxon>
        <taxon>Streptophyta</taxon>
        <taxon>Embryophyta</taxon>
        <taxon>Tracheophyta</taxon>
        <taxon>Spermatophyta</taxon>
        <taxon>Magnoliopsida</taxon>
        <taxon>eudicotyledons</taxon>
        <taxon>Gunneridae</taxon>
        <taxon>Pentapetalae</taxon>
        <taxon>rosids</taxon>
        <taxon>fabids</taxon>
        <taxon>Rosales</taxon>
        <taxon>Rhamnaceae</taxon>
        <taxon>Paliureae</taxon>
        <taxon>Ziziphus</taxon>
    </lineage>
</organism>
<proteinExistence type="predicted"/>
<evidence type="ECO:0000313" key="2">
    <source>
        <dbReference type="Proteomes" id="UP001652623"/>
    </source>
</evidence>
<dbReference type="Proteomes" id="UP001652623">
    <property type="component" value="Chromosome 8"/>
</dbReference>
<keyword evidence="2" id="KW-1185">Reference proteome</keyword>
<accession>A0ABM4AFF2</accession>
<feature type="region of interest" description="Disordered" evidence="1">
    <location>
        <begin position="71"/>
        <end position="103"/>
    </location>
</feature>
<dbReference type="GeneID" id="125421275"/>
<sequence>MIVLSSLPGSSSIFPVITLSFYSVSPSSTGSLWWGLGWSPLWMKIKQRKNVNFKKWAKLFEAVPVKAHKANQTEHSAAELKSQSHSPAGQAPIKPRVTSGRGLQCHFPDQRRVLKAVSETRVLEEAYNSL</sequence>
<name>A0ABM4AFF2_ZIZJJ</name>
<evidence type="ECO:0000313" key="3">
    <source>
        <dbReference type="RefSeq" id="XP_060675445.1"/>
    </source>
</evidence>
<gene>
    <name evidence="3" type="primary">LOC125421275</name>
</gene>
<reference evidence="3" key="1">
    <citation type="submission" date="2025-08" db="UniProtKB">
        <authorList>
            <consortium name="RefSeq"/>
        </authorList>
    </citation>
    <scope>IDENTIFICATION</scope>
    <source>
        <tissue evidence="3">Seedling</tissue>
    </source>
</reference>
<dbReference type="RefSeq" id="XP_060675445.1">
    <property type="nucleotide sequence ID" value="XM_060819462.1"/>
</dbReference>
<protein>
    <submittedName>
        <fullName evidence="3">Uncharacterized protein LOC125421275</fullName>
    </submittedName>
</protein>